<sequence length="370" mass="37833">MIFDSADGAAAAAPAQEEKKDAPAAAAPAAARQRKKLTMPDIGGDEVEVTEILVKVGDTVAAEQSLITVEGDKASMEVPAPFAGTVKEIKINTGDKVSTGSLIMIFEVAGAAPAAAPAQAAAPAPAAAPAAGGVKDVNVPDIGGDEVEVTEVMVKVGDKVAAEQSLITVEGDKASMEVPAPFAGTVKEIKISTGDKVSTGSLIMVFEVEGAAPAAAPAAAAAPAPAAAPAQAAKPAAPAAKAESKSEFAETTLTSTRPPLIRRLAREFGVNLAKVKGTGRKGRILREDVQAYVKDAVKRAEAAPAAAAGGGIPGMLPWPKVDFSKFGEIEEVELGRIQKISGANLSRNWVMIPHRYALRQNRYHRSGSVP</sequence>
<evidence type="ECO:0000256" key="4">
    <source>
        <dbReference type="ARBA" id="ARBA00016300"/>
    </source>
</evidence>
<dbReference type="Gene3D" id="2.40.50.100">
    <property type="match status" value="2"/>
</dbReference>
<comment type="function">
    <text evidence="8">The pyruvate dehydrogenase complex catalyzes the overall conversion of pyruvate to acetyl-CoA and CO(2). It contains multiple copies of three enzymatic components: pyruvate dehydrogenase (E1), dihydrolipoamide acetyltransferase (E2) and lipoamide dehydrogenase (E3).</text>
</comment>
<evidence type="ECO:0000256" key="7">
    <source>
        <dbReference type="ARBA" id="ARBA00023315"/>
    </source>
</evidence>
<evidence type="ECO:0000256" key="1">
    <source>
        <dbReference type="ARBA" id="ARBA00001938"/>
    </source>
</evidence>
<dbReference type="EMBL" id="UGJB01000004">
    <property type="protein sequence ID" value="STQ14169.1"/>
    <property type="molecule type" value="Genomic_DNA"/>
</dbReference>
<dbReference type="GO" id="GO:0005737">
    <property type="term" value="C:cytoplasm"/>
    <property type="evidence" value="ECO:0007669"/>
    <property type="project" value="TreeGrafter"/>
</dbReference>
<dbReference type="FunFam" id="2.40.50.100:FF:000009">
    <property type="entry name" value="Acetyltransferase component of pyruvate dehydrogenase complex"/>
    <property type="match status" value="2"/>
</dbReference>
<dbReference type="PROSITE" id="PS50968">
    <property type="entry name" value="BIOTINYL_LIPOYL"/>
    <property type="match status" value="2"/>
</dbReference>
<evidence type="ECO:0000256" key="3">
    <source>
        <dbReference type="ARBA" id="ARBA00011484"/>
    </source>
</evidence>
<feature type="region of interest" description="Disordered" evidence="12">
    <location>
        <begin position="1"/>
        <end position="37"/>
    </location>
</feature>
<evidence type="ECO:0000256" key="12">
    <source>
        <dbReference type="SAM" id="MobiDB-lite"/>
    </source>
</evidence>
<dbReference type="InterPro" id="IPR003016">
    <property type="entry name" value="2-oxoA_DH_lipoyl-BS"/>
</dbReference>
<keyword evidence="15" id="KW-0670">Pyruvate</keyword>
<dbReference type="Pfam" id="PF02817">
    <property type="entry name" value="E3_binding"/>
    <property type="match status" value="1"/>
</dbReference>
<evidence type="ECO:0000256" key="10">
    <source>
        <dbReference type="ARBA" id="ARBA00031531"/>
    </source>
</evidence>
<dbReference type="PROSITE" id="PS00189">
    <property type="entry name" value="LIPOYL"/>
    <property type="match status" value="2"/>
</dbReference>
<evidence type="ECO:0000313" key="15">
    <source>
        <dbReference type="EMBL" id="STQ14169.1"/>
    </source>
</evidence>
<evidence type="ECO:0000256" key="8">
    <source>
        <dbReference type="ARBA" id="ARBA00025211"/>
    </source>
</evidence>
<dbReference type="GO" id="GO:0004742">
    <property type="term" value="F:dihydrolipoyllysine-residue acetyltransferase activity"/>
    <property type="evidence" value="ECO:0007669"/>
    <property type="project" value="UniProtKB-EC"/>
</dbReference>
<dbReference type="PANTHER" id="PTHR43178:SF2">
    <property type="entry name" value="DIHYDROLIPOYLLYSINE-RESIDUE ACETYLTRANSFERASE COMPONENT OF PYRUVATE DEHYDROGENASE COMPLEX"/>
    <property type="match status" value="1"/>
</dbReference>
<dbReference type="PROSITE" id="PS51826">
    <property type="entry name" value="PSBD"/>
    <property type="match status" value="1"/>
</dbReference>
<organism evidence="15 16">
    <name type="scientific">Enterobacter cloacae</name>
    <dbReference type="NCBI Taxonomy" id="550"/>
    <lineage>
        <taxon>Bacteria</taxon>
        <taxon>Pseudomonadati</taxon>
        <taxon>Pseudomonadota</taxon>
        <taxon>Gammaproteobacteria</taxon>
        <taxon>Enterobacterales</taxon>
        <taxon>Enterobacteriaceae</taxon>
        <taxon>Enterobacter</taxon>
        <taxon>Enterobacter cloacae complex</taxon>
    </lineage>
</organism>
<evidence type="ECO:0000256" key="6">
    <source>
        <dbReference type="ARBA" id="ARBA00022823"/>
    </source>
</evidence>
<dbReference type="CDD" id="cd06849">
    <property type="entry name" value="lipoyl_domain"/>
    <property type="match status" value="2"/>
</dbReference>
<dbReference type="SUPFAM" id="SSF47005">
    <property type="entry name" value="Peripheral subunit-binding domain of 2-oxo acid dehydrogenase complex"/>
    <property type="match status" value="1"/>
</dbReference>
<protein>
    <recommendedName>
        <fullName evidence="4">Dihydrolipoyllysine-residue acetyltransferase component of pyruvate dehydrogenase complex</fullName>
    </recommendedName>
    <alternativeName>
        <fullName evidence="9">Dihydrolipoamide acetyltransferase component of pyruvate dehydrogenase complex</fullName>
    </alternativeName>
    <alternativeName>
        <fullName evidence="10">E2</fullName>
    </alternativeName>
</protein>
<dbReference type="Gene3D" id="4.10.320.10">
    <property type="entry name" value="E3-binding domain"/>
    <property type="match status" value="1"/>
</dbReference>
<gene>
    <name evidence="15" type="primary">aceF_2</name>
    <name evidence="15" type="ORF">NCTC10005_07015</name>
</gene>
<evidence type="ECO:0000259" key="13">
    <source>
        <dbReference type="PROSITE" id="PS50968"/>
    </source>
</evidence>
<accession>A0A377M705</accession>
<evidence type="ECO:0000256" key="2">
    <source>
        <dbReference type="ARBA" id="ARBA00007317"/>
    </source>
</evidence>
<comment type="similarity">
    <text evidence="2">Belongs to the 2-oxoacid dehydrogenase family.</text>
</comment>
<dbReference type="FunFam" id="4.10.320.10:FF:000003">
    <property type="entry name" value="Acetyltransferase component of pyruvate dehydrogenase complex"/>
    <property type="match status" value="1"/>
</dbReference>
<dbReference type="SUPFAM" id="SSF51230">
    <property type="entry name" value="Single hybrid motif"/>
    <property type="match status" value="2"/>
</dbReference>
<dbReference type="InterPro" id="IPR050743">
    <property type="entry name" value="2-oxoacid_DH_E2_comp"/>
</dbReference>
<dbReference type="InterPro" id="IPR011053">
    <property type="entry name" value="Single_hybrid_motif"/>
</dbReference>
<feature type="domain" description="Peripheral subunit-binding (PSBD)" evidence="14">
    <location>
        <begin position="256"/>
        <end position="293"/>
    </location>
</feature>
<evidence type="ECO:0000256" key="9">
    <source>
        <dbReference type="ARBA" id="ARBA00029730"/>
    </source>
</evidence>
<dbReference type="Pfam" id="PF00364">
    <property type="entry name" value="Biotin_lipoyl"/>
    <property type="match status" value="2"/>
</dbReference>
<feature type="domain" description="Lipoyl-binding" evidence="13">
    <location>
        <begin position="32"/>
        <end position="107"/>
    </location>
</feature>
<evidence type="ECO:0000259" key="14">
    <source>
        <dbReference type="PROSITE" id="PS51826"/>
    </source>
</evidence>
<dbReference type="PANTHER" id="PTHR43178">
    <property type="entry name" value="DIHYDROLIPOAMIDE ACETYLTRANSFERASE COMPONENT OF PYRUVATE DEHYDROGENASE COMPLEX"/>
    <property type="match status" value="1"/>
</dbReference>
<dbReference type="GO" id="GO:0006086">
    <property type="term" value="P:pyruvate decarboxylation to acetyl-CoA"/>
    <property type="evidence" value="ECO:0007669"/>
    <property type="project" value="TreeGrafter"/>
</dbReference>
<evidence type="ECO:0000313" key="16">
    <source>
        <dbReference type="Proteomes" id="UP000255106"/>
    </source>
</evidence>
<feature type="domain" description="Lipoyl-binding" evidence="13">
    <location>
        <begin position="134"/>
        <end position="207"/>
    </location>
</feature>
<evidence type="ECO:0000256" key="11">
    <source>
        <dbReference type="ARBA" id="ARBA00048370"/>
    </source>
</evidence>
<comment type="subunit">
    <text evidence="3">Forms a 24-polypeptide structural core with octahedral symmetry.</text>
</comment>
<dbReference type="Proteomes" id="UP000255106">
    <property type="component" value="Unassembled WGS sequence"/>
</dbReference>
<dbReference type="InterPro" id="IPR036625">
    <property type="entry name" value="E3-bd_dom_sf"/>
</dbReference>
<keyword evidence="5 15" id="KW-0808">Transferase</keyword>
<dbReference type="InterPro" id="IPR000089">
    <property type="entry name" value="Biotin_lipoyl"/>
</dbReference>
<comment type="catalytic activity">
    <reaction evidence="11">
        <text>N(6)-[(R)-dihydrolipoyl]-L-lysyl-[protein] + acetyl-CoA = N(6)-[(R)-S(8)-acetyldihydrolipoyl]-L-lysyl-[protein] + CoA</text>
        <dbReference type="Rhea" id="RHEA:17017"/>
        <dbReference type="Rhea" id="RHEA-COMP:10475"/>
        <dbReference type="Rhea" id="RHEA-COMP:10478"/>
        <dbReference type="ChEBI" id="CHEBI:57287"/>
        <dbReference type="ChEBI" id="CHEBI:57288"/>
        <dbReference type="ChEBI" id="CHEBI:83100"/>
        <dbReference type="ChEBI" id="CHEBI:83111"/>
        <dbReference type="EC" id="2.3.1.12"/>
    </reaction>
</comment>
<dbReference type="GO" id="GO:0031405">
    <property type="term" value="F:lipoic acid binding"/>
    <property type="evidence" value="ECO:0007669"/>
    <property type="project" value="TreeGrafter"/>
</dbReference>
<dbReference type="InterPro" id="IPR004167">
    <property type="entry name" value="PSBD"/>
</dbReference>
<feature type="compositionally biased region" description="Low complexity" evidence="12">
    <location>
        <begin position="1"/>
        <end position="15"/>
    </location>
</feature>
<name>A0A377M705_ENTCL</name>
<proteinExistence type="inferred from homology"/>
<evidence type="ECO:0000256" key="5">
    <source>
        <dbReference type="ARBA" id="ARBA00022679"/>
    </source>
</evidence>
<dbReference type="AlphaFoldDB" id="A0A377M705"/>
<comment type="cofactor">
    <cofactor evidence="1">
        <name>(R)-lipoate</name>
        <dbReference type="ChEBI" id="CHEBI:83088"/>
    </cofactor>
</comment>
<reference evidence="15 16" key="1">
    <citation type="submission" date="2018-06" db="EMBL/GenBank/DDBJ databases">
        <authorList>
            <consortium name="Pathogen Informatics"/>
            <person name="Doyle S."/>
        </authorList>
    </citation>
    <scope>NUCLEOTIDE SEQUENCE [LARGE SCALE GENOMIC DNA]</scope>
    <source>
        <strain evidence="15 16">NCTC10005</strain>
    </source>
</reference>
<keyword evidence="6" id="KW-0450">Lipoyl</keyword>
<keyword evidence="7 15" id="KW-0012">Acyltransferase</keyword>